<dbReference type="WBParaSite" id="jg21844">
    <property type="protein sequence ID" value="jg21844"/>
    <property type="gene ID" value="jg21844"/>
</dbReference>
<keyword evidence="1" id="KW-0175">Coiled coil</keyword>
<dbReference type="Proteomes" id="UP000887574">
    <property type="component" value="Unplaced"/>
</dbReference>
<evidence type="ECO:0000256" key="1">
    <source>
        <dbReference type="SAM" id="Coils"/>
    </source>
</evidence>
<keyword evidence="3" id="KW-1185">Reference proteome</keyword>
<evidence type="ECO:0000313" key="3">
    <source>
        <dbReference type="Proteomes" id="UP000887574"/>
    </source>
</evidence>
<protein>
    <submittedName>
        <fullName evidence="4">Uncharacterized protein</fullName>
    </submittedName>
</protein>
<evidence type="ECO:0000313" key="4">
    <source>
        <dbReference type="WBParaSite" id="jg21844"/>
    </source>
</evidence>
<reference evidence="4" key="1">
    <citation type="submission" date="2022-11" db="UniProtKB">
        <authorList>
            <consortium name="WormBaseParasite"/>
        </authorList>
    </citation>
    <scope>IDENTIFICATION</scope>
</reference>
<accession>A0A915DQH5</accession>
<feature type="signal peptide" evidence="2">
    <location>
        <begin position="1"/>
        <end position="21"/>
    </location>
</feature>
<sequence length="124" mass="14221">MLRLFILSLFVILLAVCSVHCKNRILKLLRLLLNQEVAVSNTSSEKTQADVINLYESAQAKLKRLKELKAEVRLLSKQFKNEKSTVKGKQTKRLQQTIYLNHYSQQLEAKFRISLRKSTSASTG</sequence>
<name>A0A915DQH5_9BILA</name>
<evidence type="ECO:0000256" key="2">
    <source>
        <dbReference type="SAM" id="SignalP"/>
    </source>
</evidence>
<feature type="coiled-coil region" evidence="1">
    <location>
        <begin position="48"/>
        <end position="85"/>
    </location>
</feature>
<proteinExistence type="predicted"/>
<keyword evidence="2" id="KW-0732">Signal</keyword>
<organism evidence="3 4">
    <name type="scientific">Ditylenchus dipsaci</name>
    <dbReference type="NCBI Taxonomy" id="166011"/>
    <lineage>
        <taxon>Eukaryota</taxon>
        <taxon>Metazoa</taxon>
        <taxon>Ecdysozoa</taxon>
        <taxon>Nematoda</taxon>
        <taxon>Chromadorea</taxon>
        <taxon>Rhabditida</taxon>
        <taxon>Tylenchina</taxon>
        <taxon>Tylenchomorpha</taxon>
        <taxon>Sphaerularioidea</taxon>
        <taxon>Anguinidae</taxon>
        <taxon>Anguininae</taxon>
        <taxon>Ditylenchus</taxon>
    </lineage>
</organism>
<feature type="chain" id="PRO_5037134578" evidence="2">
    <location>
        <begin position="22"/>
        <end position="124"/>
    </location>
</feature>
<dbReference type="AlphaFoldDB" id="A0A915DQH5"/>